<reference evidence="2" key="1">
    <citation type="journal article" date="2022" name="Arch. Virol.">
        <title>Molecular characterization of a novel alternavirus infecting the entomopathogenic fungus Cordyceps chanhua.</title>
        <authorList>
            <person name="Zhang Y."/>
            <person name="Shi N."/>
            <person name="Wang P."/>
            <person name="Zhu Q."/>
            <person name="Yang G."/>
            <person name="Huang B."/>
        </authorList>
    </citation>
    <scope>NUCLEOTIDE SEQUENCE</scope>
</reference>
<name>A0A8U0LTH3_9VIRU</name>
<dbReference type="GeneID" id="80554611"/>
<evidence type="ECO:0000313" key="3">
    <source>
        <dbReference type="Proteomes" id="UP001158214"/>
    </source>
</evidence>
<evidence type="ECO:0000313" key="2">
    <source>
        <dbReference type="EMBL" id="UPH33986.1"/>
    </source>
</evidence>
<evidence type="ECO:0000256" key="1">
    <source>
        <dbReference type="SAM" id="MobiDB-lite"/>
    </source>
</evidence>
<accession>A0A8U0LTH3</accession>
<organism evidence="2 3">
    <name type="scientific">Cordyceps chanhua alternavirus 1</name>
    <dbReference type="NCBI Taxonomy" id="2936613"/>
    <lineage>
        <taxon>Viruses</taxon>
        <taxon>Riboviria</taxon>
        <taxon>Orthornavirae</taxon>
        <taxon>Duplornaviricota</taxon>
        <taxon>Chrymotiviricetes</taxon>
        <taxon>Ghabrivirales</taxon>
        <taxon>Gammatotivirineae</taxon>
        <taxon>Alternaviridae</taxon>
        <taxon>Alternavirus</taxon>
        <taxon>Alternavirus cordycipitae</taxon>
    </lineage>
</organism>
<feature type="region of interest" description="Disordered" evidence="1">
    <location>
        <begin position="28"/>
        <end position="52"/>
    </location>
</feature>
<sequence>MSTNQESEFSRYVEGRLSSVLQRLAAVHGGARPSVQPVGERPGPEPTKQVQDMPELEGDLVNDTASRASLAHICSVAPDPPSAPDGVDSVEVAVVSDVPVVRAREAEGFDLTLPVQSTLAGIDGAKVHFANVVKQAHQAVRSEGDLASSIAITIGQDATESTEATVTAFTSRVAGARIALQKGALPSRLPSQGMDVRLTTIRDVMRDQRQWPQHTPVFIPASLSDEEGAALVSLLVNGGPGAYSWRYPGGVVDPGVMPAVTRWRWPGGTDRLLVVSESDRDWNVFFGGRALTHAALVGLENYYRGMWGDAIFDEGWRAAFALSGVYCEPRDIKLRVGRDFQAKQVCRAYTVDGESVDVDVPWEGPSPAPDDEDNEALRGLHTSMPPSLSSMCGLPLWRAWVAVHGGDHPADNRPDPDGFASYRFENVGVVFTDTRGNQWSVAWEHLTSPEMAEAHPDLARVATRARYIQLRLAFGTGVGAGDEAPPYDPRTFQVRNVFGQTDRAMLLIPRLRVASILALLAGISVTVPAEPVQRYMDDNSMRLVAMAFASRLHFSFIRSLSEQRLEPAVVRAMPLAGAVGMLGVPSALRTAVLPKLLSADGYHTGGLECLENGGIFTTHNWTPYAGFDVPGTWDATGGIISVSTTSNDYAALDSAARATWNGNGRIDIHTRLGPRTVVGVIFSIERMANPFALPRFVTGTRGVEALRVQAGAGLNALLAGKPMGSFLWSTY</sequence>
<dbReference type="KEGG" id="vg:80554611"/>
<protein>
    <submittedName>
        <fullName evidence="2">Uncharacterized protein</fullName>
    </submittedName>
</protein>
<dbReference type="EMBL" id="OK481554">
    <property type="protein sequence ID" value="UPH33986.1"/>
    <property type="molecule type" value="Genomic_RNA"/>
</dbReference>
<keyword evidence="3" id="KW-1185">Reference proteome</keyword>
<proteinExistence type="predicted"/>
<dbReference type="Proteomes" id="UP001158214">
    <property type="component" value="Genome"/>
</dbReference>
<dbReference type="RefSeq" id="YP_010840906.1">
    <property type="nucleotide sequence ID" value="NC_079114.1"/>
</dbReference>